<proteinExistence type="predicted"/>
<dbReference type="Pfam" id="PF01527">
    <property type="entry name" value="HTH_Tnp_1"/>
    <property type="match status" value="1"/>
</dbReference>
<dbReference type="GO" id="GO:0004803">
    <property type="term" value="F:transposase activity"/>
    <property type="evidence" value="ECO:0007669"/>
    <property type="project" value="InterPro"/>
</dbReference>
<dbReference type="AlphaFoldDB" id="A0A2N0H3Z8"/>
<dbReference type="OrthoDB" id="7476756at2"/>
<evidence type="ECO:0000313" key="1">
    <source>
        <dbReference type="EMBL" id="PKB13663.1"/>
    </source>
</evidence>
<keyword evidence="2" id="KW-1185">Reference proteome</keyword>
<sequence>MIISGDDTVSKGAQRFEMFTGAGKRREWPPEVKASIVAERYSGREGVSAVARRHGLDPSQVSAWRRELRNQLEAAGVVLPTTEPEAPSFVPAIVEVAPAAELVPTVRRSKKRRRSKASAVELEIDGVAVKISRGADAGVIVAVIEALKATR</sequence>
<dbReference type="Proteomes" id="UP000232587">
    <property type="component" value="Unassembled WGS sequence"/>
</dbReference>
<name>A0A2N0H3Z8_9SPHN</name>
<dbReference type="NCBIfam" id="NF047595">
    <property type="entry name" value="IS66_ISRel24_TnpA"/>
    <property type="match status" value="1"/>
</dbReference>
<dbReference type="PANTHER" id="PTHR37936">
    <property type="entry name" value="TRANSPOSASE INSC FOR INSERTION ELEMENT IS2A-RELATED"/>
    <property type="match status" value="1"/>
</dbReference>
<dbReference type="GO" id="GO:0006313">
    <property type="term" value="P:DNA transposition"/>
    <property type="evidence" value="ECO:0007669"/>
    <property type="project" value="InterPro"/>
</dbReference>
<protein>
    <submittedName>
        <fullName evidence="1">Transposase</fullName>
    </submittedName>
</protein>
<organism evidence="1 2">
    <name type="scientific">Novosphingobium kunmingense</name>
    <dbReference type="NCBI Taxonomy" id="1211806"/>
    <lineage>
        <taxon>Bacteria</taxon>
        <taxon>Pseudomonadati</taxon>
        <taxon>Pseudomonadota</taxon>
        <taxon>Alphaproteobacteria</taxon>
        <taxon>Sphingomonadales</taxon>
        <taxon>Sphingomonadaceae</taxon>
        <taxon>Novosphingobium</taxon>
    </lineage>
</organism>
<dbReference type="InterPro" id="IPR010921">
    <property type="entry name" value="Trp_repressor/repl_initiator"/>
</dbReference>
<dbReference type="EMBL" id="PHUF01000006">
    <property type="protein sequence ID" value="PKB13663.1"/>
    <property type="molecule type" value="Genomic_DNA"/>
</dbReference>
<dbReference type="GO" id="GO:0043565">
    <property type="term" value="F:sequence-specific DNA binding"/>
    <property type="evidence" value="ECO:0007669"/>
    <property type="project" value="InterPro"/>
</dbReference>
<evidence type="ECO:0000313" key="2">
    <source>
        <dbReference type="Proteomes" id="UP000232587"/>
    </source>
</evidence>
<comment type="caution">
    <text evidence="1">The sequence shown here is derived from an EMBL/GenBank/DDBJ whole genome shotgun (WGS) entry which is preliminary data.</text>
</comment>
<dbReference type="SUPFAM" id="SSF48295">
    <property type="entry name" value="TrpR-like"/>
    <property type="match status" value="1"/>
</dbReference>
<gene>
    <name evidence="1" type="ORF">B0I00_3102</name>
</gene>
<accession>A0A2N0H3Z8</accession>
<reference evidence="1 2" key="1">
    <citation type="submission" date="2017-11" db="EMBL/GenBank/DDBJ databases">
        <title>Genomic Encyclopedia of Type Strains, Phase III (KMG-III): the genomes of soil and plant-associated and newly described type strains.</title>
        <authorList>
            <person name="Whitman W."/>
        </authorList>
    </citation>
    <scope>NUCLEOTIDE SEQUENCE [LARGE SCALE GENOMIC DNA]</scope>
    <source>
        <strain evidence="1 2">CGMCC 1.12274</strain>
    </source>
</reference>
<dbReference type="PANTHER" id="PTHR37936:SF3">
    <property type="entry name" value="TRANSPOSASE INSC FOR INSERTION ELEMENT IS2A-RELATED"/>
    <property type="match status" value="1"/>
</dbReference>
<dbReference type="InterPro" id="IPR002514">
    <property type="entry name" value="Transposase_8"/>
</dbReference>